<dbReference type="GeneID" id="100679584"/>
<protein>
    <submittedName>
        <fullName evidence="3">Uncharacterized protein</fullName>
    </submittedName>
</protein>
<feature type="region of interest" description="Disordered" evidence="2">
    <location>
        <begin position="1003"/>
        <end position="1065"/>
    </location>
</feature>
<feature type="compositionally biased region" description="Basic and acidic residues" evidence="2">
    <location>
        <begin position="315"/>
        <end position="331"/>
    </location>
</feature>
<sequence>MSFADYGFEVFPFDSQNRANVVHSSGDYLPSSVPLSGKNNSSPYIENSCYQLIIDHLIYLGTCTENELALVQLELEKYKKLQLTEEQMKLLRRLDADCKKLEEIRRLTSDSEIDNPPYSSKVCRNLCDGDHDDRRRPLNEFKVSELNNWCSCSSENVSPRRQGKNAILMSEESFRATIIQKDSEIISLKNEKAVKETEVRELEEEKRKLEVVMEKMRSDIELLESSSRISQSNVEEIIRQKNEELEALRRKSEIIEEKLSLEYEARISAEHKLQTVIGEIQALRKNLAEESKTSKRRIQDLEESNASQTAVMKQLQREREDLEKQSSEQENEIEKLLSIMKRLNEKHERSKTELSASERRVGQCREQLEKVEHEVSRLIAELSDCLGRVDPSIAEPLMEEDLYARASQLTRGLSKFVSEHGRCQADRQDLLRQIDRLRTARPPDKAGNRISAENYRAIKSDLEGIVDELLSRLDEARRLEKSQRAYLQLAGEASLALQKLEQKIDDHHVYKRCESFLLLELENLQDALDGAEKTINGLECNRIPRTELSSDYSEVEAVLSKKLLQRVQNSTQIVIRISTALRDDSKLKTTYNRNLENQLQQALLALNEIGIEKCQLQTDFTEAEEKRNELALQVEKLRAALAEKSDELESTRKQASLAEKKFHESRSENAALIAKSDEMIESLQRELQNREAKLRDYGKFNDFINGKLEESNRMIEQLQNSIVRENMRKLDLDSFTALHERILELVAEKDELTDKIAMLQSQLASYERNNSKLQTDLTKLLEDNDSLEKAIRKFKSENERLASQRIKENEAENANIRAKCDEVVEKVGKISRDSRLVCPQRLSSNSSNDKELKAHKDKLCYQEKELMMKEREIAELRKRENNCALLKRIETLTREKTELKDELKQTLAKYEDKLAEMHKQYKQSEIELHKKHNDSIRRLEAKYTEMMREDGEAVFDSKNWLKSLSPSELQEVHDEICKTPICSASKYEKELYEDQAKRSLMSKNATPNYGIKKSLQTRKEARGPNFVKPSSSRPRMSARESSSNQSIIVPEKDNSFQHQRTSRCK</sequence>
<feature type="coiled-coil region" evidence="1">
    <location>
        <begin position="889"/>
        <end position="949"/>
    </location>
</feature>
<dbReference type="OrthoDB" id="10255522at2759"/>
<evidence type="ECO:0000313" key="3">
    <source>
        <dbReference type="EnsemblMetazoa" id="XP_031780023"/>
    </source>
</evidence>
<dbReference type="RefSeq" id="XP_031780023.2">
    <property type="nucleotide sequence ID" value="XM_031924163.2"/>
</dbReference>
<dbReference type="AlphaFoldDB" id="A0A7M7Q0R7"/>
<dbReference type="SMR" id="A0A7M7Q0R7"/>
<dbReference type="KEGG" id="nvi:100679584"/>
<feature type="compositionally biased region" description="Polar residues" evidence="2">
    <location>
        <begin position="1028"/>
        <end position="1047"/>
    </location>
</feature>
<dbReference type="Gene3D" id="1.10.287.1490">
    <property type="match status" value="1"/>
</dbReference>
<dbReference type="EnsemblMetazoa" id="XM_031924163">
    <property type="protein sequence ID" value="XP_031780023"/>
    <property type="gene ID" value="LOC100679584"/>
</dbReference>
<name>A0A7M7Q0R7_NASVI</name>
<dbReference type="InParanoid" id="A0A7M7Q0R7"/>
<accession>A0A7M7Q0R7</accession>
<keyword evidence="1" id="KW-0175">Coiled coil</keyword>
<feature type="coiled-coil region" evidence="1">
    <location>
        <begin position="514"/>
        <end position="541"/>
    </location>
</feature>
<feature type="region of interest" description="Disordered" evidence="2">
    <location>
        <begin position="291"/>
        <end position="331"/>
    </location>
</feature>
<reference evidence="3" key="1">
    <citation type="submission" date="2021-01" db="UniProtKB">
        <authorList>
            <consortium name="EnsemblMetazoa"/>
        </authorList>
    </citation>
    <scope>IDENTIFICATION</scope>
</reference>
<organism evidence="3 4">
    <name type="scientific">Nasonia vitripennis</name>
    <name type="common">Parasitic wasp</name>
    <dbReference type="NCBI Taxonomy" id="7425"/>
    <lineage>
        <taxon>Eukaryota</taxon>
        <taxon>Metazoa</taxon>
        <taxon>Ecdysozoa</taxon>
        <taxon>Arthropoda</taxon>
        <taxon>Hexapoda</taxon>
        <taxon>Insecta</taxon>
        <taxon>Pterygota</taxon>
        <taxon>Neoptera</taxon>
        <taxon>Endopterygota</taxon>
        <taxon>Hymenoptera</taxon>
        <taxon>Apocrita</taxon>
        <taxon>Proctotrupomorpha</taxon>
        <taxon>Chalcidoidea</taxon>
        <taxon>Pteromalidae</taxon>
        <taxon>Pteromalinae</taxon>
        <taxon>Nasonia</taxon>
    </lineage>
</organism>
<proteinExistence type="predicted"/>
<evidence type="ECO:0000313" key="4">
    <source>
        <dbReference type="Proteomes" id="UP000002358"/>
    </source>
</evidence>
<evidence type="ECO:0000256" key="1">
    <source>
        <dbReference type="SAM" id="Coils"/>
    </source>
</evidence>
<feature type="coiled-coil region" evidence="1">
    <location>
        <begin position="592"/>
        <end position="826"/>
    </location>
</feature>
<dbReference type="OMA" id="CQVCYFQ"/>
<feature type="compositionally biased region" description="Basic and acidic residues" evidence="2">
    <location>
        <begin position="291"/>
        <end position="300"/>
    </location>
</feature>
<dbReference type="Proteomes" id="UP000002358">
    <property type="component" value="Chromosome 2"/>
</dbReference>
<evidence type="ECO:0000256" key="2">
    <source>
        <dbReference type="SAM" id="MobiDB-lite"/>
    </source>
</evidence>
<keyword evidence="4" id="KW-1185">Reference proteome</keyword>